<proteinExistence type="predicted"/>
<dbReference type="EMBL" id="SNWM01000005">
    <property type="protein sequence ID" value="TDO20222.1"/>
    <property type="molecule type" value="Genomic_DNA"/>
</dbReference>
<accession>A0A4R6IDW8</accession>
<dbReference type="Proteomes" id="UP000295499">
    <property type="component" value="Unassembled WGS sequence"/>
</dbReference>
<keyword evidence="3" id="KW-1185">Reference proteome</keyword>
<feature type="domain" description="Fibrobacter succinogenes major paralogous" evidence="1">
    <location>
        <begin position="49"/>
        <end position="179"/>
    </location>
</feature>
<gene>
    <name evidence="2" type="ORF">CLV32_3982</name>
</gene>
<dbReference type="Pfam" id="PF09603">
    <property type="entry name" value="Fib_succ_major"/>
    <property type="match status" value="1"/>
</dbReference>
<dbReference type="RefSeq" id="WP_133558597.1">
    <property type="nucleotide sequence ID" value="NZ_SNWM01000005.1"/>
</dbReference>
<reference evidence="2 3" key="1">
    <citation type="submission" date="2019-03" db="EMBL/GenBank/DDBJ databases">
        <title>Genomic Encyclopedia of Archaeal and Bacterial Type Strains, Phase II (KMG-II): from individual species to whole genera.</title>
        <authorList>
            <person name="Goeker M."/>
        </authorList>
    </citation>
    <scope>NUCLEOTIDE SEQUENCE [LARGE SCALE GENOMIC DNA]</scope>
    <source>
        <strain evidence="2 3">DSM 19034</strain>
    </source>
</reference>
<comment type="caution">
    <text evidence="2">The sequence shown here is derived from an EMBL/GenBank/DDBJ whole genome shotgun (WGS) entry which is preliminary data.</text>
</comment>
<dbReference type="InterPro" id="IPR011871">
    <property type="entry name" value="Fib_succ_major"/>
</dbReference>
<evidence type="ECO:0000313" key="2">
    <source>
        <dbReference type="EMBL" id="TDO20222.1"/>
    </source>
</evidence>
<name>A0A4R6IDW8_9SPHI</name>
<protein>
    <submittedName>
        <fullName evidence="2">Uncharacterized protein (TIGR02145 family)</fullName>
    </submittedName>
</protein>
<evidence type="ECO:0000313" key="3">
    <source>
        <dbReference type="Proteomes" id="UP000295499"/>
    </source>
</evidence>
<dbReference type="OrthoDB" id="9805760at2"/>
<evidence type="ECO:0000259" key="1">
    <source>
        <dbReference type="Pfam" id="PF09603"/>
    </source>
</evidence>
<organism evidence="2 3">
    <name type="scientific">Pedobacter duraquae</name>
    <dbReference type="NCBI Taxonomy" id="425511"/>
    <lineage>
        <taxon>Bacteria</taxon>
        <taxon>Pseudomonadati</taxon>
        <taxon>Bacteroidota</taxon>
        <taxon>Sphingobacteriia</taxon>
        <taxon>Sphingobacteriales</taxon>
        <taxon>Sphingobacteriaceae</taxon>
        <taxon>Pedobacter</taxon>
    </lineage>
</organism>
<dbReference type="AlphaFoldDB" id="A0A4R6IDW8"/>
<sequence length="234" mass="25308">MKRKVTLMLSLLIIVQVSCKKDVSDLDILAETITIDGTLYTTVAIGTKTWTASNYNGVGGVNYKDGVNDPFLGKLYSWPEIKAIANLPKGWRIPTEADVKSLMTLVGTKVDLTQTYTDATSCAKLISTTGWTNVLYTGLNTTKLNLHPTGYLSISALGTKTFSDKGIRASFWTSTTVQSGGKYLPLLFEISTSSVDARNQPAGLRGGIYSTTANGDGVTTMLAEKRSLRFVKDN</sequence>
<dbReference type="NCBIfam" id="TIGR02145">
    <property type="entry name" value="Fib_succ_major"/>
    <property type="match status" value="1"/>
</dbReference>